<feature type="domain" description="Zn(2)-C6 fungal-type" evidence="2">
    <location>
        <begin position="172"/>
        <end position="201"/>
    </location>
</feature>
<dbReference type="Pfam" id="PF00172">
    <property type="entry name" value="Zn_clus"/>
    <property type="match status" value="1"/>
</dbReference>
<protein>
    <recommendedName>
        <fullName evidence="2">Zn(2)-C6 fungal-type domain-containing protein</fullName>
    </recommendedName>
</protein>
<dbReference type="PROSITE" id="PS50048">
    <property type="entry name" value="ZN2_CY6_FUNGAL_2"/>
    <property type="match status" value="1"/>
</dbReference>
<proteinExistence type="predicted"/>
<reference evidence="3 4" key="1">
    <citation type="journal article" date="2018" name="New Phytol.">
        <title>Phylogenomics of Endogonaceae and evolution of mycorrhizas within Mucoromycota.</title>
        <authorList>
            <person name="Chang Y."/>
            <person name="Desiro A."/>
            <person name="Na H."/>
            <person name="Sandor L."/>
            <person name="Lipzen A."/>
            <person name="Clum A."/>
            <person name="Barry K."/>
            <person name="Grigoriev I.V."/>
            <person name="Martin F.M."/>
            <person name="Stajich J.E."/>
            <person name="Smith M.E."/>
            <person name="Bonito G."/>
            <person name="Spatafora J.W."/>
        </authorList>
    </citation>
    <scope>NUCLEOTIDE SEQUENCE [LARGE SCALE GENOMIC DNA]</scope>
    <source>
        <strain evidence="3 4">GMNB39</strain>
    </source>
</reference>
<dbReference type="PROSITE" id="PS00463">
    <property type="entry name" value="ZN2_CY6_FUNGAL_1"/>
    <property type="match status" value="1"/>
</dbReference>
<dbReference type="InterPro" id="IPR001138">
    <property type="entry name" value="Zn2Cys6_DnaBD"/>
</dbReference>
<dbReference type="SMART" id="SM00066">
    <property type="entry name" value="GAL4"/>
    <property type="match status" value="1"/>
</dbReference>
<feature type="region of interest" description="Disordered" evidence="1">
    <location>
        <begin position="320"/>
        <end position="343"/>
    </location>
</feature>
<dbReference type="EMBL" id="RBNI01009508">
    <property type="protein sequence ID" value="RUP44146.1"/>
    <property type="molecule type" value="Genomic_DNA"/>
</dbReference>
<evidence type="ECO:0000259" key="2">
    <source>
        <dbReference type="PROSITE" id="PS50048"/>
    </source>
</evidence>
<sequence>MICVSGIVWMSQVHCLDSRCGKSAVYLRNCGVFPLTTIFLKSHHVQQFCLRKRFPNRPRVCFQFHRPTLSPCLPALETKCYYSALLPSNSLLDYLARIPEDYPVQPGGSIQNDFSNQFVLDELNFGSMTLPAVSYLPHQDIFQALPPVGSLDAGVSVNQSTDFPSGRRTTHACDLCHLGHRKCNGLSPCGQCAKQGKNCTYMRHEHNCVNNLASPSSVHPPVSPTAVDPAAWLEISNSIDEGEKPAENIRHRNVLRPTIVLQYTLTTYQGHAPAPVAFSVIPAFLTSSTARARTLRLRRQLRDDRHLRLRHLIFRQIHHPRRRPREVQDSDNSSGNNVQDRDSFGSRVRRLLHRSRFDYTIPIFR</sequence>
<accession>A0A433CZY5</accession>
<evidence type="ECO:0000313" key="4">
    <source>
        <dbReference type="Proteomes" id="UP000268093"/>
    </source>
</evidence>
<name>A0A433CZY5_9FUNG</name>
<dbReference type="OrthoDB" id="2740448at2759"/>
<dbReference type="GO" id="GO:0000981">
    <property type="term" value="F:DNA-binding transcription factor activity, RNA polymerase II-specific"/>
    <property type="evidence" value="ECO:0007669"/>
    <property type="project" value="InterPro"/>
</dbReference>
<dbReference type="GO" id="GO:0008270">
    <property type="term" value="F:zinc ion binding"/>
    <property type="evidence" value="ECO:0007669"/>
    <property type="project" value="InterPro"/>
</dbReference>
<dbReference type="CDD" id="cd00067">
    <property type="entry name" value="GAL4"/>
    <property type="match status" value="1"/>
</dbReference>
<evidence type="ECO:0000313" key="3">
    <source>
        <dbReference type="EMBL" id="RUP44146.1"/>
    </source>
</evidence>
<dbReference type="Proteomes" id="UP000268093">
    <property type="component" value="Unassembled WGS sequence"/>
</dbReference>
<dbReference type="SUPFAM" id="SSF57701">
    <property type="entry name" value="Zn2/Cys6 DNA-binding domain"/>
    <property type="match status" value="1"/>
</dbReference>
<keyword evidence="4" id="KW-1185">Reference proteome</keyword>
<dbReference type="InterPro" id="IPR036864">
    <property type="entry name" value="Zn2-C6_fun-type_DNA-bd_sf"/>
</dbReference>
<gene>
    <name evidence="3" type="ORF">BC936DRAFT_149878</name>
</gene>
<dbReference type="AlphaFoldDB" id="A0A433CZY5"/>
<evidence type="ECO:0000256" key="1">
    <source>
        <dbReference type="SAM" id="MobiDB-lite"/>
    </source>
</evidence>
<organism evidence="3 4">
    <name type="scientific">Jimgerdemannia flammicorona</name>
    <dbReference type="NCBI Taxonomy" id="994334"/>
    <lineage>
        <taxon>Eukaryota</taxon>
        <taxon>Fungi</taxon>
        <taxon>Fungi incertae sedis</taxon>
        <taxon>Mucoromycota</taxon>
        <taxon>Mucoromycotina</taxon>
        <taxon>Endogonomycetes</taxon>
        <taxon>Endogonales</taxon>
        <taxon>Endogonaceae</taxon>
        <taxon>Jimgerdemannia</taxon>
    </lineage>
</organism>
<comment type="caution">
    <text evidence="3">The sequence shown here is derived from an EMBL/GenBank/DDBJ whole genome shotgun (WGS) entry which is preliminary data.</text>
</comment>
<dbReference type="Gene3D" id="4.10.240.10">
    <property type="entry name" value="Zn(2)-C6 fungal-type DNA-binding domain"/>
    <property type="match status" value="1"/>
</dbReference>